<sequence length="62" mass="7230">MAARGVFIIRRHRHHQWGSAAADHPIFIFLDPDLAWQPRPLARHPCGDGDRRRHFSLATTHR</sequence>
<dbReference type="Gramene" id="LPERR06G14330.1">
    <property type="protein sequence ID" value="LPERR06G14330.1"/>
    <property type="gene ID" value="LPERR06G14330"/>
</dbReference>
<dbReference type="AlphaFoldDB" id="A0A0D9WQX7"/>
<evidence type="ECO:0000256" key="1">
    <source>
        <dbReference type="SAM" id="MobiDB-lite"/>
    </source>
</evidence>
<evidence type="ECO:0000313" key="3">
    <source>
        <dbReference type="Proteomes" id="UP000032180"/>
    </source>
</evidence>
<feature type="region of interest" description="Disordered" evidence="1">
    <location>
        <begin position="42"/>
        <end position="62"/>
    </location>
</feature>
<dbReference type="HOGENOM" id="CLU_2907331_0_0_1"/>
<feature type="compositionally biased region" description="Basic residues" evidence="1">
    <location>
        <begin position="52"/>
        <end position="62"/>
    </location>
</feature>
<reference evidence="2" key="3">
    <citation type="submission" date="2015-04" db="UniProtKB">
        <authorList>
            <consortium name="EnsemblPlants"/>
        </authorList>
    </citation>
    <scope>IDENTIFICATION</scope>
</reference>
<organism evidence="2 3">
    <name type="scientific">Leersia perrieri</name>
    <dbReference type="NCBI Taxonomy" id="77586"/>
    <lineage>
        <taxon>Eukaryota</taxon>
        <taxon>Viridiplantae</taxon>
        <taxon>Streptophyta</taxon>
        <taxon>Embryophyta</taxon>
        <taxon>Tracheophyta</taxon>
        <taxon>Spermatophyta</taxon>
        <taxon>Magnoliopsida</taxon>
        <taxon>Liliopsida</taxon>
        <taxon>Poales</taxon>
        <taxon>Poaceae</taxon>
        <taxon>BOP clade</taxon>
        <taxon>Oryzoideae</taxon>
        <taxon>Oryzeae</taxon>
        <taxon>Oryzinae</taxon>
        <taxon>Leersia</taxon>
    </lineage>
</organism>
<protein>
    <submittedName>
        <fullName evidence="2">Uncharacterized protein</fullName>
    </submittedName>
</protein>
<keyword evidence="3" id="KW-1185">Reference proteome</keyword>
<dbReference type="EnsemblPlants" id="LPERR06G14330.1">
    <property type="protein sequence ID" value="LPERR06G14330.1"/>
    <property type="gene ID" value="LPERR06G14330"/>
</dbReference>
<accession>A0A0D9WQX7</accession>
<name>A0A0D9WQX7_9ORYZ</name>
<reference evidence="2 3" key="1">
    <citation type="submission" date="2012-08" db="EMBL/GenBank/DDBJ databases">
        <title>Oryza genome evolution.</title>
        <authorList>
            <person name="Wing R.A."/>
        </authorList>
    </citation>
    <scope>NUCLEOTIDE SEQUENCE</scope>
</reference>
<reference evidence="3" key="2">
    <citation type="submission" date="2013-12" db="EMBL/GenBank/DDBJ databases">
        <authorList>
            <person name="Yu Y."/>
            <person name="Lee S."/>
            <person name="de Baynast K."/>
            <person name="Wissotski M."/>
            <person name="Liu L."/>
            <person name="Talag J."/>
            <person name="Goicoechea J."/>
            <person name="Angelova A."/>
            <person name="Jetty R."/>
            <person name="Kudrna D."/>
            <person name="Golser W."/>
            <person name="Rivera L."/>
            <person name="Zhang J."/>
            <person name="Wing R."/>
        </authorList>
    </citation>
    <scope>NUCLEOTIDE SEQUENCE</scope>
</reference>
<proteinExistence type="predicted"/>
<evidence type="ECO:0000313" key="2">
    <source>
        <dbReference type="EnsemblPlants" id="LPERR06G14330.1"/>
    </source>
</evidence>
<dbReference type="Proteomes" id="UP000032180">
    <property type="component" value="Chromosome 6"/>
</dbReference>